<protein>
    <recommendedName>
        <fullName evidence="2">Homing endonuclease LAGLIDADG domain-containing protein</fullName>
    </recommendedName>
</protein>
<proteinExistence type="predicted"/>
<dbReference type="EMBL" id="MW538937">
    <property type="protein sequence ID" value="UBU98421.1"/>
    <property type="molecule type" value="Genomic_DNA"/>
</dbReference>
<reference evidence="1" key="1">
    <citation type="submission" date="2021-01" db="EMBL/GenBank/DDBJ databases">
        <authorList>
            <person name="Sun H.-H."/>
            <person name="Zhang S."/>
            <person name="Zhang Y.-J."/>
        </authorList>
    </citation>
    <scope>NUCLEOTIDE SEQUENCE</scope>
    <source>
        <strain evidence="1">CMM1</strain>
    </source>
</reference>
<accession>A0A8K1I7Q7</accession>
<evidence type="ECO:0008006" key="2">
    <source>
        <dbReference type="Google" id="ProtNLM"/>
    </source>
</evidence>
<organism evidence="1">
    <name type="scientific">Morchella brunnea</name>
    <dbReference type="NCBI Taxonomy" id="1174671"/>
    <lineage>
        <taxon>Eukaryota</taxon>
        <taxon>Fungi</taxon>
        <taxon>Dikarya</taxon>
        <taxon>Ascomycota</taxon>
        <taxon>Pezizomycotina</taxon>
        <taxon>Pezizomycetes</taxon>
        <taxon>Pezizales</taxon>
        <taxon>Morchellaceae</taxon>
        <taxon>Morchella</taxon>
    </lineage>
</organism>
<sequence>MKRGGGAARPLQRAALRPSAFPNVTPVEIPVVEFTENPDPHWLVGFVNGEGRLRGCEGGGGTNFYNPWSACRLFSLPPTSLPPLPLSDFFYLLFLFYSYEKNIREEEGFKRGEAASGVCFWFLGALTKRAQAHNTFWLFLAPATLACIPRWGQEVHQGGVIPCLRSV</sequence>
<name>A0A8K1I7Q7_9PEZI</name>
<geneLocation type="mitochondrion" evidence="1"/>
<gene>
    <name evidence="1" type="primary">orf167</name>
</gene>
<dbReference type="AlphaFoldDB" id="A0A8K1I7Q7"/>
<evidence type="ECO:0000313" key="1">
    <source>
        <dbReference type="EMBL" id="UBU98421.1"/>
    </source>
</evidence>
<keyword evidence="1" id="KW-0496">Mitochondrion</keyword>
<dbReference type="GeneID" id="68665278"/>
<dbReference type="RefSeq" id="YP_010218579.1">
    <property type="nucleotide sequence ID" value="NC_058917.1"/>
</dbReference>